<dbReference type="Proteomes" id="UP000053095">
    <property type="component" value="Unassembled WGS sequence"/>
</dbReference>
<gene>
    <name evidence="1" type="ORF">TCE0_033f08921</name>
</gene>
<comment type="caution">
    <text evidence="1">The sequence shown here is derived from an EMBL/GenBank/DDBJ whole genome shotgun (WGS) entry which is preliminary data.</text>
</comment>
<sequence>MNQAFPSHAAKCAPEGKEIEIAVAVAVADVAIGIVMVVKVEVVADMEAERAAKSSDSYFVGFGVVVVAAELDWGNDTVAPVVGGTSLLEESALSLTAPTGLASEALLGSGVGKDVADTAQSGLVAFVEGGCMSVSEYPVPGVTGDTGAACVERAFVGPDE</sequence>
<dbReference type="AlphaFoldDB" id="A0A6V8HJ96"/>
<protein>
    <submittedName>
        <fullName evidence="1">Uncharacterized protein</fullName>
    </submittedName>
</protein>
<proteinExistence type="predicted"/>
<dbReference type="EMBL" id="DF933829">
    <property type="protein sequence ID" value="GAM38304.1"/>
    <property type="molecule type" value="Genomic_DNA"/>
</dbReference>
<evidence type="ECO:0000313" key="2">
    <source>
        <dbReference type="Proteomes" id="UP000053095"/>
    </source>
</evidence>
<name>A0A6V8HJ96_TALPI</name>
<evidence type="ECO:0000313" key="1">
    <source>
        <dbReference type="EMBL" id="GAM38304.1"/>
    </source>
</evidence>
<reference evidence="2" key="1">
    <citation type="journal article" date="2015" name="Genome Announc.">
        <title>Draft genome sequence of Talaromyces cellulolyticus strain Y-94, a source of lignocellulosic biomass-degrading enzymes.</title>
        <authorList>
            <person name="Fujii T."/>
            <person name="Koike H."/>
            <person name="Sawayama S."/>
            <person name="Yano S."/>
            <person name="Inoue H."/>
        </authorList>
    </citation>
    <scope>NUCLEOTIDE SEQUENCE [LARGE SCALE GENOMIC DNA]</scope>
    <source>
        <strain evidence="2">Y-94</strain>
    </source>
</reference>
<keyword evidence="2" id="KW-1185">Reference proteome</keyword>
<accession>A0A6V8HJ96</accession>
<organism evidence="1 2">
    <name type="scientific">Talaromyces pinophilus</name>
    <name type="common">Penicillium pinophilum</name>
    <dbReference type="NCBI Taxonomy" id="128442"/>
    <lineage>
        <taxon>Eukaryota</taxon>
        <taxon>Fungi</taxon>
        <taxon>Dikarya</taxon>
        <taxon>Ascomycota</taxon>
        <taxon>Pezizomycotina</taxon>
        <taxon>Eurotiomycetes</taxon>
        <taxon>Eurotiomycetidae</taxon>
        <taxon>Eurotiales</taxon>
        <taxon>Trichocomaceae</taxon>
        <taxon>Talaromyces</taxon>
        <taxon>Talaromyces sect. Talaromyces</taxon>
    </lineage>
</organism>